<comment type="caution">
    <text evidence="2">The sequence shown here is derived from an EMBL/GenBank/DDBJ whole genome shotgun (WGS) entry which is preliminary data.</text>
</comment>
<proteinExistence type="predicted"/>
<gene>
    <name evidence="2" type="ORF">ACFOEK_18795</name>
</gene>
<sequence length="351" mass="39280">MTQKTLKVAQVLSGAEKGGAENFFVRLVKGLEGQEGYQQKAFIRDHKARVDDLSNAGVEVEGFSFGGKLDFLGRYKYRKALNAFHPDIVLTYMNRASGYTPSGDYILVNRLGHYYNLKYYKHSDYWIGISKGICQHLIDGGMPKERVFHIPNFADETEVSPLPRDSFDTPTDKPLILAAGRLHTNKGFDTLLKSLVNVPDATLWLAGAGPEDESLKQLAASLGVINRVRFLGWRTDVTALMRTTDVFVCPSRHEGLGSIVMESWAHKCPIIATKSQGPGEVIDHEVTGILTEIDDVEELTGAINRVLGSEELRHQLVTQAYEGYQKGYSQEYIVSEYIRLFNHLRDIHSAK</sequence>
<dbReference type="InterPro" id="IPR001296">
    <property type="entry name" value="Glyco_trans_1"/>
</dbReference>
<dbReference type="Gene3D" id="3.40.50.2000">
    <property type="entry name" value="Glycogen Phosphorylase B"/>
    <property type="match status" value="2"/>
</dbReference>
<accession>A0ABV7HKC0</accession>
<dbReference type="RefSeq" id="WP_386723011.1">
    <property type="nucleotide sequence ID" value="NZ_JBHRSZ010000007.1"/>
</dbReference>
<reference evidence="3" key="1">
    <citation type="journal article" date="2019" name="Int. J. Syst. Evol. Microbiol.">
        <title>The Global Catalogue of Microorganisms (GCM) 10K type strain sequencing project: providing services to taxonomists for standard genome sequencing and annotation.</title>
        <authorList>
            <consortium name="The Broad Institute Genomics Platform"/>
            <consortium name="The Broad Institute Genome Sequencing Center for Infectious Disease"/>
            <person name="Wu L."/>
            <person name="Ma J."/>
        </authorList>
    </citation>
    <scope>NUCLEOTIDE SEQUENCE [LARGE SCALE GENOMIC DNA]</scope>
    <source>
        <strain evidence="3">KCTC 52438</strain>
    </source>
</reference>
<protein>
    <submittedName>
        <fullName evidence="2">Glycosyltransferase</fullName>
        <ecNumber evidence="2">2.4.-.-</ecNumber>
    </submittedName>
</protein>
<dbReference type="EMBL" id="JBHRSZ010000007">
    <property type="protein sequence ID" value="MFC3153096.1"/>
    <property type="molecule type" value="Genomic_DNA"/>
</dbReference>
<dbReference type="Proteomes" id="UP001595476">
    <property type="component" value="Unassembled WGS sequence"/>
</dbReference>
<name>A0ABV7HKC0_9GAMM</name>
<dbReference type="PANTHER" id="PTHR12526">
    <property type="entry name" value="GLYCOSYLTRANSFERASE"/>
    <property type="match status" value="1"/>
</dbReference>
<evidence type="ECO:0000313" key="3">
    <source>
        <dbReference type="Proteomes" id="UP001595476"/>
    </source>
</evidence>
<dbReference type="Pfam" id="PF00534">
    <property type="entry name" value="Glycos_transf_1"/>
    <property type="match status" value="1"/>
</dbReference>
<dbReference type="EC" id="2.4.-.-" evidence="2"/>
<keyword evidence="2" id="KW-0328">Glycosyltransferase</keyword>
<dbReference type="PANTHER" id="PTHR12526:SF630">
    <property type="entry name" value="GLYCOSYLTRANSFERASE"/>
    <property type="match status" value="1"/>
</dbReference>
<dbReference type="CDD" id="cd03811">
    <property type="entry name" value="GT4_GT28_WabH-like"/>
    <property type="match status" value="1"/>
</dbReference>
<feature type="domain" description="Glycosyl transferase family 1" evidence="1">
    <location>
        <begin position="166"/>
        <end position="322"/>
    </location>
</feature>
<organism evidence="2 3">
    <name type="scientific">Litoribrevibacter euphylliae</name>
    <dbReference type="NCBI Taxonomy" id="1834034"/>
    <lineage>
        <taxon>Bacteria</taxon>
        <taxon>Pseudomonadati</taxon>
        <taxon>Pseudomonadota</taxon>
        <taxon>Gammaproteobacteria</taxon>
        <taxon>Oceanospirillales</taxon>
        <taxon>Oceanospirillaceae</taxon>
        <taxon>Litoribrevibacter</taxon>
    </lineage>
</organism>
<keyword evidence="3" id="KW-1185">Reference proteome</keyword>
<dbReference type="SUPFAM" id="SSF53756">
    <property type="entry name" value="UDP-Glycosyltransferase/glycogen phosphorylase"/>
    <property type="match status" value="1"/>
</dbReference>
<keyword evidence="2" id="KW-0808">Transferase</keyword>
<dbReference type="GO" id="GO:0016757">
    <property type="term" value="F:glycosyltransferase activity"/>
    <property type="evidence" value="ECO:0007669"/>
    <property type="project" value="UniProtKB-KW"/>
</dbReference>
<evidence type="ECO:0000259" key="1">
    <source>
        <dbReference type="Pfam" id="PF00534"/>
    </source>
</evidence>
<evidence type="ECO:0000313" key="2">
    <source>
        <dbReference type="EMBL" id="MFC3153096.1"/>
    </source>
</evidence>